<sequence length="123" mass="14084">MKTLAIFFVIFCGYIIEPGERENLADLALDRKYAHIDVYNNAGINTHDFVFSYDVINGFGSCRNNFAVKSNVNFTTNISFRIYFSGELIYSGQTIISPRGRFYLNNAFFHCNVLNSTIRIIID</sequence>
<accession>A0A1M5C8H6</accession>
<protein>
    <submittedName>
        <fullName evidence="1">Uncharacterized protein</fullName>
    </submittedName>
</protein>
<dbReference type="Proteomes" id="UP000183945">
    <property type="component" value="Unassembled WGS sequence"/>
</dbReference>
<evidence type="ECO:0000313" key="2">
    <source>
        <dbReference type="Proteomes" id="UP000183945"/>
    </source>
</evidence>
<evidence type="ECO:0000313" key="1">
    <source>
        <dbReference type="EMBL" id="SHF51048.1"/>
    </source>
</evidence>
<gene>
    <name evidence="1" type="ORF">SAMN05444483_101395</name>
</gene>
<keyword evidence="2" id="KW-1185">Reference proteome</keyword>
<dbReference type="AlphaFoldDB" id="A0A1M5C8H6"/>
<dbReference type="EMBL" id="FQVT01000001">
    <property type="protein sequence ID" value="SHF51048.1"/>
    <property type="molecule type" value="Genomic_DNA"/>
</dbReference>
<reference evidence="2" key="1">
    <citation type="submission" date="2016-11" db="EMBL/GenBank/DDBJ databases">
        <authorList>
            <person name="Varghese N."/>
            <person name="Submissions S."/>
        </authorList>
    </citation>
    <scope>NUCLEOTIDE SEQUENCE [LARGE SCALE GENOMIC DNA]</scope>
    <source>
        <strain evidence="2">DSM 24579</strain>
    </source>
</reference>
<dbReference type="OrthoDB" id="1447950at2"/>
<dbReference type="RefSeq" id="WP_072876148.1">
    <property type="nucleotide sequence ID" value="NZ_FQVT01000001.1"/>
</dbReference>
<name>A0A1M5C8H6_SALEC</name>
<proteinExistence type="predicted"/>
<organism evidence="1 2">
    <name type="scientific">Salegentibacter echinorum</name>
    <dbReference type="NCBI Taxonomy" id="1073325"/>
    <lineage>
        <taxon>Bacteria</taxon>
        <taxon>Pseudomonadati</taxon>
        <taxon>Bacteroidota</taxon>
        <taxon>Flavobacteriia</taxon>
        <taxon>Flavobacteriales</taxon>
        <taxon>Flavobacteriaceae</taxon>
        <taxon>Salegentibacter</taxon>
    </lineage>
</organism>